<dbReference type="Proteomes" id="UP000244527">
    <property type="component" value="Chromosome"/>
</dbReference>
<keyword evidence="5" id="KW-1185">Reference proteome</keyword>
<gene>
    <name evidence="4" type="ORF">FFWV33_04415</name>
</gene>
<keyword evidence="1 2" id="KW-0732">Signal</keyword>
<dbReference type="InterPro" id="IPR026444">
    <property type="entry name" value="Secre_tail"/>
</dbReference>
<dbReference type="KEGG" id="ffa:FFWV33_04415"/>
<evidence type="ECO:0000313" key="5">
    <source>
        <dbReference type="Proteomes" id="UP000244527"/>
    </source>
</evidence>
<protein>
    <recommendedName>
        <fullName evidence="3">Secretion system C-terminal sorting domain-containing protein</fullName>
    </recommendedName>
</protein>
<feature type="chain" id="PRO_5015398180" description="Secretion system C-terminal sorting domain-containing protein" evidence="2">
    <location>
        <begin position="23"/>
        <end position="283"/>
    </location>
</feature>
<dbReference type="OrthoDB" id="9342482at2"/>
<name>A0A2S1LAR0_9FLAO</name>
<evidence type="ECO:0000256" key="1">
    <source>
        <dbReference type="ARBA" id="ARBA00022729"/>
    </source>
</evidence>
<dbReference type="NCBIfam" id="TIGR04183">
    <property type="entry name" value="Por_Secre_tail"/>
    <property type="match status" value="1"/>
</dbReference>
<dbReference type="EMBL" id="CP020918">
    <property type="protein sequence ID" value="AWG20839.1"/>
    <property type="molecule type" value="Genomic_DNA"/>
</dbReference>
<feature type="signal peptide" evidence="2">
    <location>
        <begin position="1"/>
        <end position="22"/>
    </location>
</feature>
<evidence type="ECO:0000313" key="4">
    <source>
        <dbReference type="EMBL" id="AWG20839.1"/>
    </source>
</evidence>
<dbReference type="RefSeq" id="WP_108739793.1">
    <property type="nucleotide sequence ID" value="NZ_CP020918.1"/>
</dbReference>
<dbReference type="Pfam" id="PF18962">
    <property type="entry name" value="Por_Secre_tail"/>
    <property type="match status" value="1"/>
</dbReference>
<evidence type="ECO:0000256" key="2">
    <source>
        <dbReference type="SAM" id="SignalP"/>
    </source>
</evidence>
<sequence>MKKTLLSSLIILLCSISSYSQSVRITGLVVGNCPTGSTAPQVIELYVDGTVDVTNLKIQYQFASADFWVINNNIGVGEYTDTFLYLVNDITAFDNNFPGIRTASNTTFGSLISSVEGGEKIRLVDSSKSDQVIDIYGIDGQNGELKTWNFKNSYVKRNNNVSPNSTFIESEWTIKPKNTLLFKGVCWTEPALNTIIGLQSYTLSTNEYNLTQAGIKVFPNPSNDFIEIIGLNEIENYEIYNTLGQVVKSGIVLENNKIEIHNLTSGIYFLKFKNGNTIKFIKA</sequence>
<dbReference type="AlphaFoldDB" id="A0A2S1LAR0"/>
<evidence type="ECO:0000259" key="3">
    <source>
        <dbReference type="Pfam" id="PF18962"/>
    </source>
</evidence>
<organism evidence="4 5">
    <name type="scientific">Flavobacterium faecale</name>
    <dbReference type="NCBI Taxonomy" id="1355330"/>
    <lineage>
        <taxon>Bacteria</taxon>
        <taxon>Pseudomonadati</taxon>
        <taxon>Bacteroidota</taxon>
        <taxon>Flavobacteriia</taxon>
        <taxon>Flavobacteriales</taxon>
        <taxon>Flavobacteriaceae</taxon>
        <taxon>Flavobacterium</taxon>
    </lineage>
</organism>
<feature type="domain" description="Secretion system C-terminal sorting" evidence="3">
    <location>
        <begin position="217"/>
        <end position="277"/>
    </location>
</feature>
<proteinExistence type="predicted"/>
<accession>A0A2S1LAR0</accession>
<reference evidence="4 5" key="1">
    <citation type="submission" date="2017-04" db="EMBL/GenBank/DDBJ databases">
        <title>Compelte genome sequence of WV33.</title>
        <authorList>
            <person name="Lee P.C."/>
        </authorList>
    </citation>
    <scope>NUCLEOTIDE SEQUENCE [LARGE SCALE GENOMIC DNA]</scope>
    <source>
        <strain evidence="4 5">WV33</strain>
    </source>
</reference>